<dbReference type="PANTHER" id="PTHR39174">
    <property type="entry name" value="INNER MEMBRANE PROTEIN-RELATED"/>
    <property type="match status" value="1"/>
</dbReference>
<dbReference type="RefSeq" id="WP_066293670.1">
    <property type="nucleotide sequence ID" value="NZ_CP016761.1"/>
</dbReference>
<keyword evidence="1" id="KW-1133">Transmembrane helix</keyword>
<dbReference type="Proteomes" id="UP000077412">
    <property type="component" value="Chromosome"/>
</dbReference>
<accession>A0A1B1Z9C2</accession>
<dbReference type="EMBL" id="CP016761">
    <property type="protein sequence ID" value="ANX14034.1"/>
    <property type="molecule type" value="Genomic_DNA"/>
</dbReference>
<keyword evidence="1" id="KW-0812">Transmembrane</keyword>
<sequence>MKKGNDWRYRISNKEAIMGTVLAILNFVWWYAFAYGLGGRPVKEYTYILGFPAWFFYSCIVGFIFFTILVFIMVKFFFKEVPFDSDDNDGEGDSR</sequence>
<dbReference type="AlphaFoldDB" id="A0A1B1Z9C2"/>
<protein>
    <submittedName>
        <fullName evidence="2">Sodium:pantothenate symporter</fullName>
    </submittedName>
</protein>
<keyword evidence="1" id="KW-0472">Membrane</keyword>
<dbReference type="STRING" id="255247.ABE41_018635"/>
<keyword evidence="3" id="KW-1185">Reference proteome</keyword>
<name>A0A1B1Z9C2_9BACL</name>
<dbReference type="InterPro" id="IPR010398">
    <property type="entry name" value="DUF997"/>
</dbReference>
<reference evidence="2 3" key="1">
    <citation type="submission" date="2016-08" db="EMBL/GenBank/DDBJ databases">
        <title>Complete genome sequence of Fictibacillus arsenicus G25-54, a strain with toxicity to nematodes and a potential arsenic-resistance activity.</title>
        <authorList>
            <person name="Zheng Z."/>
        </authorList>
    </citation>
    <scope>NUCLEOTIDE SEQUENCE [LARGE SCALE GENOMIC DNA]</scope>
    <source>
        <strain evidence="2 3">G25-54</strain>
    </source>
</reference>
<proteinExistence type="predicted"/>
<feature type="transmembrane region" description="Helical" evidence="1">
    <location>
        <begin position="54"/>
        <end position="78"/>
    </location>
</feature>
<dbReference type="OrthoDB" id="1752893at2"/>
<evidence type="ECO:0000256" key="1">
    <source>
        <dbReference type="SAM" id="Phobius"/>
    </source>
</evidence>
<evidence type="ECO:0000313" key="2">
    <source>
        <dbReference type="EMBL" id="ANX14034.1"/>
    </source>
</evidence>
<dbReference type="KEGG" id="far:ABE41_018635"/>
<dbReference type="PANTHER" id="PTHR39174:SF1">
    <property type="entry name" value="INNER MEMBRANE PROTEIN"/>
    <property type="match status" value="1"/>
</dbReference>
<evidence type="ECO:0000313" key="3">
    <source>
        <dbReference type="Proteomes" id="UP000077412"/>
    </source>
</evidence>
<gene>
    <name evidence="2" type="ORF">ABE41_018635</name>
</gene>
<dbReference type="Pfam" id="PF06196">
    <property type="entry name" value="DUF997"/>
    <property type="match status" value="1"/>
</dbReference>
<organism evidence="2 3">
    <name type="scientific">Fictibacillus arsenicus</name>
    <dbReference type="NCBI Taxonomy" id="255247"/>
    <lineage>
        <taxon>Bacteria</taxon>
        <taxon>Bacillati</taxon>
        <taxon>Bacillota</taxon>
        <taxon>Bacilli</taxon>
        <taxon>Bacillales</taxon>
        <taxon>Fictibacillaceae</taxon>
        <taxon>Fictibacillus</taxon>
    </lineage>
</organism>
<feature type="transmembrane region" description="Helical" evidence="1">
    <location>
        <begin position="16"/>
        <end position="34"/>
    </location>
</feature>